<evidence type="ECO:0000313" key="2">
    <source>
        <dbReference type="Proteomes" id="UP000593818"/>
    </source>
</evidence>
<name>A0A7M2XVN0_9NOCA</name>
<dbReference type="Gene3D" id="3.40.1560.10">
    <property type="entry name" value="type ii restriction endonuclease, domain 2"/>
    <property type="match status" value="1"/>
</dbReference>
<evidence type="ECO:0008006" key="3">
    <source>
        <dbReference type="Google" id="ProtNLM"/>
    </source>
</evidence>
<reference evidence="1 2" key="1">
    <citation type="submission" date="2020-10" db="EMBL/GenBank/DDBJ databases">
        <title>Whole genome sequence of oil-degrading bacteria Rhodococcus pyridinivorans strain 5Ap.</title>
        <authorList>
            <person name="Akhremchuk A.E."/>
            <person name="Valentovich L.N."/>
            <person name="Charniauskaya M.I."/>
            <person name="Bukliarevich H.A."/>
            <person name="Titok M.A."/>
        </authorList>
    </citation>
    <scope>NUCLEOTIDE SEQUENCE [LARGE SCALE GENOMIC DNA]</scope>
    <source>
        <strain evidence="1 2">5Ap</strain>
        <plasmid evidence="1 2">pRh5Ap-243</plasmid>
    </source>
</reference>
<keyword evidence="2" id="KW-1185">Reference proteome</keyword>
<dbReference type="InterPro" id="IPR012297">
    <property type="entry name" value="EcoO109IR_cat_dom_sf"/>
</dbReference>
<protein>
    <recommendedName>
        <fullName evidence="3">Restriction endonuclease</fullName>
    </recommendedName>
</protein>
<gene>
    <name evidence="1" type="ORF">INP59_26340</name>
</gene>
<dbReference type="InterPro" id="IPR011335">
    <property type="entry name" value="Restrct_endonuc-II-like"/>
</dbReference>
<dbReference type="RefSeq" id="WP_193904091.1">
    <property type="nucleotide sequence ID" value="NZ_CP063452.1"/>
</dbReference>
<organism evidence="1 2">
    <name type="scientific">Rhodococcus pyridinivorans</name>
    <dbReference type="NCBI Taxonomy" id="103816"/>
    <lineage>
        <taxon>Bacteria</taxon>
        <taxon>Bacillati</taxon>
        <taxon>Actinomycetota</taxon>
        <taxon>Actinomycetes</taxon>
        <taxon>Mycobacteriales</taxon>
        <taxon>Nocardiaceae</taxon>
        <taxon>Rhodococcus</taxon>
    </lineage>
</organism>
<geneLocation type="plasmid" evidence="1 2">
    <name>pRh5Ap-243</name>
</geneLocation>
<proteinExistence type="predicted"/>
<dbReference type="AlphaFoldDB" id="A0A7M2XVN0"/>
<dbReference type="SUPFAM" id="SSF52980">
    <property type="entry name" value="Restriction endonuclease-like"/>
    <property type="match status" value="1"/>
</dbReference>
<evidence type="ECO:0000313" key="1">
    <source>
        <dbReference type="EMBL" id="QOW01678.1"/>
    </source>
</evidence>
<accession>A0A7M2XVN0</accession>
<keyword evidence="1" id="KW-0614">Plasmid</keyword>
<sequence length="358" mass="40188">MSVQGFYKGIKRSRYYDADEVAQWFQQVSRKRVEEIGAAMEAYISTNLPTVIRRKSKLGDYRTSPYVLMATAGALRLSDLRDLSKFLVDIKLYMGLETSFGKSIEKIVMGHYPIGVPETDRWQSPIEKDEEFARLAGLSAEEKSGRRVDSVWREIDSSCIDGDRRHLMTIKSGTSTINDTQVGGMHTAIRDNHMKWLASSQERFGVKGIDIVIGLTYGTDRATNNKENQILAKLLSSGFHEVDRESQPGIIANPDGTVRVYRAIGIDYWAYTANPEDPSVSQFAFLEVLLGLATALRLAHEKEDIGTALNERLDLLSDAFRSLRFPQGNALPQWISQDMGITELTWLAAAVSSFFDEK</sequence>
<dbReference type="Proteomes" id="UP000593818">
    <property type="component" value="Plasmid pRh5Ap-243"/>
</dbReference>
<dbReference type="REBASE" id="452777">
    <property type="entry name" value="Rpy5ApORF26340P"/>
</dbReference>
<dbReference type="EMBL" id="CP063452">
    <property type="protein sequence ID" value="QOW01678.1"/>
    <property type="molecule type" value="Genomic_DNA"/>
</dbReference>